<dbReference type="Proteomes" id="UP000049127">
    <property type="component" value="Unassembled WGS sequence"/>
</dbReference>
<organism evidence="3 5">
    <name type="scientific">Paraclostridium sordellii</name>
    <name type="common">Clostridium sordellii</name>
    <dbReference type="NCBI Taxonomy" id="1505"/>
    <lineage>
        <taxon>Bacteria</taxon>
        <taxon>Bacillati</taxon>
        <taxon>Bacillota</taxon>
        <taxon>Clostridia</taxon>
        <taxon>Peptostreptococcales</taxon>
        <taxon>Peptostreptococcaceae</taxon>
        <taxon>Paraclostridium</taxon>
    </lineage>
</organism>
<keyword evidence="4" id="KW-1185">Reference proteome</keyword>
<dbReference type="Proteomes" id="UP000032811">
    <property type="component" value="Chromosome 1"/>
</dbReference>
<evidence type="ECO:0000313" key="2">
    <source>
        <dbReference type="EMBL" id="CEO32217.1"/>
    </source>
</evidence>
<dbReference type="RefSeq" id="WP_021125398.1">
    <property type="nucleotide sequence ID" value="NZ_BDJI01000002.1"/>
</dbReference>
<dbReference type="AlphaFoldDB" id="A0A0A1RX99"/>
<proteinExistence type="predicted"/>
<accession>A0A0A1RX99</accession>
<dbReference type="GeneID" id="97536457"/>
<dbReference type="Proteomes" id="UP000049685">
    <property type="component" value="Unassembled WGS sequence"/>
</dbReference>
<name>A0A0A1RX99_PARSO</name>
<evidence type="ECO:0000313" key="3">
    <source>
        <dbReference type="EMBL" id="CEQ02467.1"/>
    </source>
</evidence>
<dbReference type="EMBL" id="LN679998">
    <property type="protein sequence ID" value="CEJ72696.1"/>
    <property type="molecule type" value="Genomic_DNA"/>
</dbReference>
<evidence type="ECO:0000313" key="5">
    <source>
        <dbReference type="Proteomes" id="UP000049127"/>
    </source>
</evidence>
<evidence type="ECO:0000313" key="1">
    <source>
        <dbReference type="EMBL" id="CEJ72696.1"/>
    </source>
</evidence>
<dbReference type="EMBL" id="CDNY01000003">
    <property type="protein sequence ID" value="CEO32217.1"/>
    <property type="molecule type" value="Genomic_DNA"/>
</dbReference>
<sequence length="135" mass="16440">MCLITDFYQFKYSRNNYYIEFYMNREAVEIIENALDERLSNCVSDRDSECAYMRLKELFQTSRINSNLPYVEIRMNKCYMTYISNLQLYFTNRGQYEVLDVLYKYLETYMVGEYDNLRVFNILDEDTKIRVLSNV</sequence>
<reference evidence="5 6" key="2">
    <citation type="submission" date="2015-01" db="EMBL/GenBank/DDBJ databases">
        <authorList>
            <person name="Aslett A.Martin."/>
            <person name="De Silva Nishadi"/>
        </authorList>
    </citation>
    <scope>NUCLEOTIDE SEQUENCE [LARGE SCALE GENOMIC DNA]</scope>
    <source>
        <strain evidence="3 5">R28058</strain>
        <strain evidence="6">UMC4404</strain>
    </source>
</reference>
<evidence type="ECO:0000313" key="6">
    <source>
        <dbReference type="Proteomes" id="UP000049685"/>
    </source>
</evidence>
<gene>
    <name evidence="1" type="ORF">ATCC9714_05841</name>
    <name evidence="3" type="ORF">R28058_02001</name>
    <name evidence="2" type="ORF">UMC4404_01971</name>
</gene>
<protein>
    <submittedName>
        <fullName evidence="3">Uncharacterized protein</fullName>
    </submittedName>
</protein>
<dbReference type="KEGG" id="psor:RSJ16_03815"/>
<dbReference type="EMBL" id="CEKZ01000003">
    <property type="protein sequence ID" value="CEQ02467.1"/>
    <property type="molecule type" value="Genomic_DNA"/>
</dbReference>
<evidence type="ECO:0000313" key="4">
    <source>
        <dbReference type="Proteomes" id="UP000032811"/>
    </source>
</evidence>
<dbReference type="OrthoDB" id="1751668at2"/>
<reference evidence="2" key="1">
    <citation type="submission" date="2015-01" db="EMBL/GenBank/DDBJ databases">
        <authorList>
            <person name="Aslett M.A."/>
            <person name="De Silva N."/>
        </authorList>
    </citation>
    <scope>NUCLEOTIDE SEQUENCE</scope>
    <source>
        <strain evidence="1 4">ATCC9714</strain>
        <strain evidence="2">UMC4404</strain>
    </source>
</reference>